<accession>A0ACB8G1Y5</accession>
<dbReference type="Proteomes" id="UP000827872">
    <property type="component" value="Linkage Group LG02"/>
</dbReference>
<keyword evidence="2" id="KW-1185">Reference proteome</keyword>
<protein>
    <submittedName>
        <fullName evidence="1">Uncharacterized protein</fullName>
    </submittedName>
</protein>
<proteinExistence type="predicted"/>
<name>A0ACB8G1Y5_9SAUR</name>
<reference evidence="1" key="1">
    <citation type="submission" date="2021-08" db="EMBL/GenBank/DDBJ databases">
        <title>The first chromosome-level gecko genome reveals the dynamic sex chromosomes of Neotropical dwarf geckos (Sphaerodactylidae: Sphaerodactylus).</title>
        <authorList>
            <person name="Pinto B.J."/>
            <person name="Keating S.E."/>
            <person name="Gamble T."/>
        </authorList>
    </citation>
    <scope>NUCLEOTIDE SEQUENCE</scope>
    <source>
        <strain evidence="1">TG3544</strain>
    </source>
</reference>
<comment type="caution">
    <text evidence="1">The sequence shown here is derived from an EMBL/GenBank/DDBJ whole genome shotgun (WGS) entry which is preliminary data.</text>
</comment>
<evidence type="ECO:0000313" key="1">
    <source>
        <dbReference type="EMBL" id="KAH8013390.1"/>
    </source>
</evidence>
<sequence>MEEGPSHRQQDDEQPPTMPGAMPQWGADVLLAGKNLAREEEEADSGNRGSFLGTSHLALSNGRAPGSGLLHHQCLRTKSMEQASIFTRIPGTLWQIPVKSVKWTT</sequence>
<organism evidence="1 2">
    <name type="scientific">Sphaerodactylus townsendi</name>
    <dbReference type="NCBI Taxonomy" id="933632"/>
    <lineage>
        <taxon>Eukaryota</taxon>
        <taxon>Metazoa</taxon>
        <taxon>Chordata</taxon>
        <taxon>Craniata</taxon>
        <taxon>Vertebrata</taxon>
        <taxon>Euteleostomi</taxon>
        <taxon>Lepidosauria</taxon>
        <taxon>Squamata</taxon>
        <taxon>Bifurcata</taxon>
        <taxon>Gekkota</taxon>
        <taxon>Sphaerodactylidae</taxon>
        <taxon>Sphaerodactylus</taxon>
    </lineage>
</organism>
<dbReference type="EMBL" id="CM037615">
    <property type="protein sequence ID" value="KAH8013390.1"/>
    <property type="molecule type" value="Genomic_DNA"/>
</dbReference>
<evidence type="ECO:0000313" key="2">
    <source>
        <dbReference type="Proteomes" id="UP000827872"/>
    </source>
</evidence>
<gene>
    <name evidence="1" type="ORF">K3G42_018503</name>
</gene>